<dbReference type="AlphaFoldDB" id="A0A1Y1QAI3"/>
<dbReference type="PROSITE" id="PS51257">
    <property type="entry name" value="PROKAR_LIPOPROTEIN"/>
    <property type="match status" value="1"/>
</dbReference>
<feature type="compositionally biased region" description="Low complexity" evidence="1">
    <location>
        <begin position="23"/>
        <end position="35"/>
    </location>
</feature>
<name>A0A1Y1QAI3_9GAMM</name>
<gene>
    <name evidence="3" type="ORF">BWK73_46075</name>
</gene>
<feature type="region of interest" description="Disordered" evidence="1">
    <location>
        <begin position="23"/>
        <end position="43"/>
    </location>
</feature>
<organism evidence="3 4">
    <name type="scientific">Thiothrix lacustris</name>
    <dbReference type="NCBI Taxonomy" id="525917"/>
    <lineage>
        <taxon>Bacteria</taxon>
        <taxon>Pseudomonadati</taxon>
        <taxon>Pseudomonadota</taxon>
        <taxon>Gammaproteobacteria</taxon>
        <taxon>Thiotrichales</taxon>
        <taxon>Thiotrichaceae</taxon>
        <taxon>Thiothrix</taxon>
    </lineage>
</organism>
<proteinExistence type="predicted"/>
<accession>A0A1Y1QAI3</accession>
<feature type="signal peptide" evidence="2">
    <location>
        <begin position="1"/>
        <end position="23"/>
    </location>
</feature>
<dbReference type="EMBL" id="MTEJ01000575">
    <property type="protein sequence ID" value="OQX01457.1"/>
    <property type="molecule type" value="Genomic_DNA"/>
</dbReference>
<sequence>MQTTIRRALSVTFTLLLAGCGSGSDSGTTSNGDNTPSGNTASSAGRLVLLDPTRSNAVTPISNLQYWNAGNVSDANGNFTLPSGTTLQLYVGNQAPLAVPATTSVTQQNIASAICSQNADPTACTYNVAKNLEHFFLSLDSDHNSTNGIQLSLIATSLNMAWTVSPDQFASNLAQQLSAYGQTPSPIRANLVPYPLD</sequence>
<evidence type="ECO:0000256" key="2">
    <source>
        <dbReference type="SAM" id="SignalP"/>
    </source>
</evidence>
<comment type="caution">
    <text evidence="3">The sequence shown here is derived from an EMBL/GenBank/DDBJ whole genome shotgun (WGS) entry which is preliminary data.</text>
</comment>
<evidence type="ECO:0000256" key="1">
    <source>
        <dbReference type="SAM" id="MobiDB-lite"/>
    </source>
</evidence>
<evidence type="ECO:0000313" key="3">
    <source>
        <dbReference type="EMBL" id="OQX01457.1"/>
    </source>
</evidence>
<protein>
    <submittedName>
        <fullName evidence="3">Uncharacterized protein</fullName>
    </submittedName>
</protein>
<reference evidence="3 4" key="1">
    <citation type="submission" date="2017-01" db="EMBL/GenBank/DDBJ databases">
        <title>Novel large sulfur bacteria in the metagenomes of groundwater-fed chemosynthetic microbial mats in the Lake Huron basin.</title>
        <authorList>
            <person name="Sharrar A.M."/>
            <person name="Flood B.E."/>
            <person name="Bailey J.V."/>
            <person name="Jones D.S."/>
            <person name="Biddanda B."/>
            <person name="Ruberg S.A."/>
            <person name="Marcus D.N."/>
            <person name="Dick G.J."/>
        </authorList>
    </citation>
    <scope>NUCLEOTIDE SEQUENCE [LARGE SCALE GENOMIC DNA]</scope>
    <source>
        <strain evidence="3">A8</strain>
    </source>
</reference>
<feature type="chain" id="PRO_5012621011" evidence="2">
    <location>
        <begin position="24"/>
        <end position="197"/>
    </location>
</feature>
<evidence type="ECO:0000313" key="4">
    <source>
        <dbReference type="Proteomes" id="UP000192491"/>
    </source>
</evidence>
<dbReference type="Proteomes" id="UP000192491">
    <property type="component" value="Unassembled WGS sequence"/>
</dbReference>
<keyword evidence="2" id="KW-0732">Signal</keyword>